<name>A0A0U3MPR9_9BURK</name>
<evidence type="ECO:0000313" key="3">
    <source>
        <dbReference type="EMBL" id="ALV06314.1"/>
    </source>
</evidence>
<evidence type="ECO:0000256" key="1">
    <source>
        <dbReference type="SAM" id="MobiDB-lite"/>
    </source>
</evidence>
<dbReference type="AlphaFoldDB" id="A0A0U3MPR9"/>
<feature type="region of interest" description="Disordered" evidence="1">
    <location>
        <begin position="555"/>
        <end position="590"/>
    </location>
</feature>
<organism evidence="3 4">
    <name type="scientific">Roseateles depolymerans</name>
    <dbReference type="NCBI Taxonomy" id="76731"/>
    <lineage>
        <taxon>Bacteria</taxon>
        <taxon>Pseudomonadati</taxon>
        <taxon>Pseudomonadota</taxon>
        <taxon>Betaproteobacteria</taxon>
        <taxon>Burkholderiales</taxon>
        <taxon>Sphaerotilaceae</taxon>
        <taxon>Roseateles</taxon>
    </lineage>
</organism>
<accession>A0A0U3MPR9</accession>
<protein>
    <submittedName>
        <fullName evidence="3">Uncharacterized protein</fullName>
    </submittedName>
</protein>
<feature type="compositionally biased region" description="Pro residues" evidence="1">
    <location>
        <begin position="569"/>
        <end position="580"/>
    </location>
</feature>
<reference evidence="3 4" key="1">
    <citation type="submission" date="2015-12" db="EMBL/GenBank/DDBJ databases">
        <title>Complete genome of Roseateles depolymerans KCTC 42856.</title>
        <authorList>
            <person name="Kim K.M."/>
        </authorList>
    </citation>
    <scope>NUCLEOTIDE SEQUENCE [LARGE SCALE GENOMIC DNA]</scope>
    <source>
        <strain evidence="3 4">KCTC 42856</strain>
    </source>
</reference>
<dbReference type="PATRIC" id="fig|76731.3.peg.1881"/>
<proteinExistence type="predicted"/>
<evidence type="ECO:0000256" key="2">
    <source>
        <dbReference type="SAM" id="SignalP"/>
    </source>
</evidence>
<keyword evidence="4" id="KW-1185">Reference proteome</keyword>
<gene>
    <name evidence="3" type="ORF">RD2015_1835</name>
</gene>
<dbReference type="KEGG" id="rdp:RD2015_1835"/>
<feature type="signal peptide" evidence="2">
    <location>
        <begin position="1"/>
        <end position="30"/>
    </location>
</feature>
<feature type="chain" id="PRO_5043825638" evidence="2">
    <location>
        <begin position="31"/>
        <end position="590"/>
    </location>
</feature>
<dbReference type="EMBL" id="CP013729">
    <property type="protein sequence ID" value="ALV06314.1"/>
    <property type="molecule type" value="Genomic_DNA"/>
</dbReference>
<keyword evidence="2" id="KW-0732">Signal</keyword>
<sequence length="590" mass="63732" precursor="true">MFKLGRRPTILAAWALSSALSLAVSTAALAADPVCGKPPNTASNDIRWVTYLLSKPQDAAQCSMEVVNGKIVVKAPTSNPAMTCPDMFSWKLFAEAVKDEFWKKWAADQETWPGVSCGPGDSPCQSRPLPICSPQIVGGQCCNPYAQNNPGYNDPRNPAKYCPFFPGDHLSSFPSGMPERLGVAPSKAHTVSFAADPFMRTRLTEETPGRKIRQSMAEIVFRNKPMFDYVFRNNLYTQEGVIDVFRRNASNIGSGSSSGAPYRVANGNKALSEIDFPSSSVMIKSDWISKERAAQMGLKDDPKNPYIKMNITSAVTDNNGTILEPGEHWLVAAHFSSKDIPNWVWTTFEHVNNPGRCDYTGCNDSYGYRSPDPVPKQLATNYTSPKLKCDNLPLPSWVFDLGKAYDGGTINDDLAAVFRGMGIGRDDNPTLVPKFSDRAWLSYRLKGSQVNFSDSMGRPVHLGNSVTEGGFVTTSSCMTCHARAGTSGTGTVPLALGVFVNGLTESGYLPGSRGLPLPDWFHKSGQPPALTVLQTDFVWGFLTANCSTPGCQPPTPVASTGADTMPVGAPAPAPAAPPALPSARERAKRR</sequence>
<dbReference type="STRING" id="76731.RD2015_1835"/>
<evidence type="ECO:0000313" key="4">
    <source>
        <dbReference type="Proteomes" id="UP000060699"/>
    </source>
</evidence>
<dbReference type="Proteomes" id="UP000060699">
    <property type="component" value="Chromosome"/>
</dbReference>